<sequence>MSSSSSRSHKLVTEHDISSDSNKKRKGALGHEMEEAAKPKRRIYGPDFPVHESYMPKSPTLGAHRHSDHVTLASSTTNGSNVSNMNRTRLSHPVQSYGYPSLTGRVSPPYIFAGGYGRSGHTNLDSFLGSGLIPPLMTPLKNSFSSMERHRGRPYLKPLPSLSPEPAFYPSSTASKAPHNSTDLPFHHSKIGKDSNPLRYSAFLSTVDSEKGLLLPSMLDRSRESLSNLPVRSLDPHSTSHSDWSPLSAEQRYNDRPYVSPSLDFRERNTDFGHTKPLSAGTLDAAALKPEVRKPTFLPHLATRYDRDDLDVKYNRSSNIESYHSFQSRPLSYEARRLASERLPEERKSVHSSSNGGRLLTHPTSTRPISRDLVYREGIDGFLGRRDLRKVPSLKPFKSLESQSSPHAVPSFNQDGSGYSSICPGAHRRYALIN</sequence>
<keyword evidence="3" id="KW-1185">Reference proteome</keyword>
<accession>A8Q0P3</accession>
<evidence type="ECO:0000313" key="3">
    <source>
        <dbReference type="Proteomes" id="UP000008837"/>
    </source>
</evidence>
<feature type="region of interest" description="Disordered" evidence="1">
    <location>
        <begin position="342"/>
        <end position="365"/>
    </location>
</feature>
<reference evidence="2 3" key="1">
    <citation type="journal article" date="2007" name="Proc. Natl. Acad. Sci. U.S.A.">
        <title>Dandruff-associated Malassezia genomes reveal convergent and divergent virulence traits shared with plant and human fungal pathogens.</title>
        <authorList>
            <person name="Xu J."/>
            <person name="Saunders C.W."/>
            <person name="Hu P."/>
            <person name="Grant R.A."/>
            <person name="Boekhout T."/>
            <person name="Kuramae E.E."/>
            <person name="Kronstad J.W."/>
            <person name="Deangelis Y.M."/>
            <person name="Reeder N.L."/>
            <person name="Johnstone K.R."/>
            <person name="Leland M."/>
            <person name="Fieno A.M."/>
            <person name="Begley W.M."/>
            <person name="Sun Y."/>
            <person name="Lacey M.P."/>
            <person name="Chaudhary T."/>
            <person name="Keough T."/>
            <person name="Chu L."/>
            <person name="Sears R."/>
            <person name="Yuan B."/>
            <person name="Dawson T.L.Jr."/>
        </authorList>
    </citation>
    <scope>NUCLEOTIDE SEQUENCE [LARGE SCALE GENOMIC DNA]</scope>
    <source>
        <strain evidence="3">ATCC MYA-4612 / CBS 7966</strain>
    </source>
</reference>
<proteinExistence type="predicted"/>
<feature type="region of interest" description="Disordered" evidence="1">
    <location>
        <begin position="397"/>
        <end position="418"/>
    </location>
</feature>
<dbReference type="AlphaFoldDB" id="A8Q0P3"/>
<dbReference type="EMBL" id="AAYY01000006">
    <property type="protein sequence ID" value="EDP43849.1"/>
    <property type="molecule type" value="Genomic_DNA"/>
</dbReference>
<dbReference type="Proteomes" id="UP000008837">
    <property type="component" value="Unassembled WGS sequence"/>
</dbReference>
<feature type="compositionally biased region" description="Basic and acidic residues" evidence="1">
    <location>
        <begin position="29"/>
        <end position="38"/>
    </location>
</feature>
<name>A8Q0P3_MALGO</name>
<dbReference type="KEGG" id="mgl:MGL_2062"/>
<feature type="region of interest" description="Disordered" evidence="1">
    <location>
        <begin position="1"/>
        <end position="64"/>
    </location>
</feature>
<dbReference type="GeneID" id="5855370"/>
<organism evidence="2 3">
    <name type="scientific">Malassezia globosa (strain ATCC MYA-4612 / CBS 7966)</name>
    <name type="common">Dandruff-associated fungus</name>
    <dbReference type="NCBI Taxonomy" id="425265"/>
    <lineage>
        <taxon>Eukaryota</taxon>
        <taxon>Fungi</taxon>
        <taxon>Dikarya</taxon>
        <taxon>Basidiomycota</taxon>
        <taxon>Ustilaginomycotina</taxon>
        <taxon>Malasseziomycetes</taxon>
        <taxon>Malasseziales</taxon>
        <taxon>Malasseziaceae</taxon>
        <taxon>Malassezia</taxon>
    </lineage>
</organism>
<feature type="compositionally biased region" description="Polar residues" evidence="1">
    <location>
        <begin position="351"/>
        <end position="365"/>
    </location>
</feature>
<feature type="region of interest" description="Disordered" evidence="1">
    <location>
        <begin position="227"/>
        <end position="249"/>
    </location>
</feature>
<dbReference type="InParanoid" id="A8Q0P3"/>
<feature type="compositionally biased region" description="Polar residues" evidence="1">
    <location>
        <begin position="400"/>
        <end position="418"/>
    </location>
</feature>
<evidence type="ECO:0000256" key="1">
    <source>
        <dbReference type="SAM" id="MobiDB-lite"/>
    </source>
</evidence>
<feature type="compositionally biased region" description="Basic and acidic residues" evidence="1">
    <location>
        <begin position="11"/>
        <end position="22"/>
    </location>
</feature>
<evidence type="ECO:0000313" key="2">
    <source>
        <dbReference type="EMBL" id="EDP43849.1"/>
    </source>
</evidence>
<dbReference type="RefSeq" id="XP_001731063.1">
    <property type="nucleotide sequence ID" value="XM_001731011.1"/>
</dbReference>
<gene>
    <name evidence="2" type="ORF">MGL_2062</name>
</gene>
<dbReference type="VEuPathDB" id="FungiDB:MGL_2062"/>
<comment type="caution">
    <text evidence="2">The sequence shown here is derived from an EMBL/GenBank/DDBJ whole genome shotgun (WGS) entry which is preliminary data.</text>
</comment>
<protein>
    <submittedName>
        <fullName evidence="2">Uncharacterized protein</fullName>
    </submittedName>
</protein>